<evidence type="ECO:0000256" key="1">
    <source>
        <dbReference type="SAM" id="MobiDB-lite"/>
    </source>
</evidence>
<sequence length="97" mass="11087">MAPRGARGGSRSVSHIGGCDAGDKNASQSWNKFTNQISVIRDITCILKTMFDSPWTSWKKVDKEHRDAIWEHFKGLYVCPEETNVLARKVWEDCMKK</sequence>
<dbReference type="Proteomes" id="UP000235145">
    <property type="component" value="Unassembled WGS sequence"/>
</dbReference>
<comment type="caution">
    <text evidence="2">The sequence shown here is derived from an EMBL/GenBank/DDBJ whole genome shotgun (WGS) entry which is preliminary data.</text>
</comment>
<evidence type="ECO:0000313" key="2">
    <source>
        <dbReference type="EMBL" id="KAJ0194218.1"/>
    </source>
</evidence>
<gene>
    <name evidence="2" type="ORF">LSAT_V11C800450940</name>
</gene>
<feature type="region of interest" description="Disordered" evidence="1">
    <location>
        <begin position="1"/>
        <end position="27"/>
    </location>
</feature>
<dbReference type="EMBL" id="NBSK02000008">
    <property type="protein sequence ID" value="KAJ0194218.1"/>
    <property type="molecule type" value="Genomic_DNA"/>
</dbReference>
<protein>
    <submittedName>
        <fullName evidence="2">Uncharacterized protein</fullName>
    </submittedName>
</protein>
<name>A0A9R1UV96_LACSA</name>
<accession>A0A9R1UV96</accession>
<keyword evidence="3" id="KW-1185">Reference proteome</keyword>
<evidence type="ECO:0000313" key="3">
    <source>
        <dbReference type="Proteomes" id="UP000235145"/>
    </source>
</evidence>
<reference evidence="2 3" key="1">
    <citation type="journal article" date="2017" name="Nat. Commun.">
        <title>Genome assembly with in vitro proximity ligation data and whole-genome triplication in lettuce.</title>
        <authorList>
            <person name="Reyes-Chin-Wo S."/>
            <person name="Wang Z."/>
            <person name="Yang X."/>
            <person name="Kozik A."/>
            <person name="Arikit S."/>
            <person name="Song C."/>
            <person name="Xia L."/>
            <person name="Froenicke L."/>
            <person name="Lavelle D.O."/>
            <person name="Truco M.J."/>
            <person name="Xia R."/>
            <person name="Zhu S."/>
            <person name="Xu C."/>
            <person name="Xu H."/>
            <person name="Xu X."/>
            <person name="Cox K."/>
            <person name="Korf I."/>
            <person name="Meyers B.C."/>
            <person name="Michelmore R.W."/>
        </authorList>
    </citation>
    <scope>NUCLEOTIDE SEQUENCE [LARGE SCALE GENOMIC DNA]</scope>
    <source>
        <strain evidence="3">cv. Salinas</strain>
        <tissue evidence="2">Seedlings</tissue>
    </source>
</reference>
<proteinExistence type="predicted"/>
<dbReference type="AlphaFoldDB" id="A0A9R1UV96"/>
<organism evidence="2 3">
    <name type="scientific">Lactuca sativa</name>
    <name type="common">Garden lettuce</name>
    <dbReference type="NCBI Taxonomy" id="4236"/>
    <lineage>
        <taxon>Eukaryota</taxon>
        <taxon>Viridiplantae</taxon>
        <taxon>Streptophyta</taxon>
        <taxon>Embryophyta</taxon>
        <taxon>Tracheophyta</taxon>
        <taxon>Spermatophyta</taxon>
        <taxon>Magnoliopsida</taxon>
        <taxon>eudicotyledons</taxon>
        <taxon>Gunneridae</taxon>
        <taxon>Pentapetalae</taxon>
        <taxon>asterids</taxon>
        <taxon>campanulids</taxon>
        <taxon>Asterales</taxon>
        <taxon>Asteraceae</taxon>
        <taxon>Cichorioideae</taxon>
        <taxon>Cichorieae</taxon>
        <taxon>Lactucinae</taxon>
        <taxon>Lactuca</taxon>
    </lineage>
</organism>